<accession>A0ACB9F6X7</accession>
<evidence type="ECO:0000313" key="2">
    <source>
        <dbReference type="Proteomes" id="UP001055811"/>
    </source>
</evidence>
<dbReference type="Proteomes" id="UP001055811">
    <property type="component" value="Linkage Group LG03"/>
</dbReference>
<evidence type="ECO:0000313" key="1">
    <source>
        <dbReference type="EMBL" id="KAI3766701.1"/>
    </source>
</evidence>
<keyword evidence="2" id="KW-1185">Reference proteome</keyword>
<name>A0ACB9F6X7_CICIN</name>
<organism evidence="1 2">
    <name type="scientific">Cichorium intybus</name>
    <name type="common">Chicory</name>
    <dbReference type="NCBI Taxonomy" id="13427"/>
    <lineage>
        <taxon>Eukaryota</taxon>
        <taxon>Viridiplantae</taxon>
        <taxon>Streptophyta</taxon>
        <taxon>Embryophyta</taxon>
        <taxon>Tracheophyta</taxon>
        <taxon>Spermatophyta</taxon>
        <taxon>Magnoliopsida</taxon>
        <taxon>eudicotyledons</taxon>
        <taxon>Gunneridae</taxon>
        <taxon>Pentapetalae</taxon>
        <taxon>asterids</taxon>
        <taxon>campanulids</taxon>
        <taxon>Asterales</taxon>
        <taxon>Asteraceae</taxon>
        <taxon>Cichorioideae</taxon>
        <taxon>Cichorieae</taxon>
        <taxon>Cichoriinae</taxon>
        <taxon>Cichorium</taxon>
    </lineage>
</organism>
<sequence length="128" mass="14893">MGSSRLKRRFHDISLAREKLSIFRFREKSRRIGLLLNANEQFMAKKKEIQEAYYVSLLVTPLYYSALALSAIRQLWISREGKIRDSWLVLINATIFKFCGVEERLFKTLYLKLMASIVVGSTLLTGKE</sequence>
<comment type="caution">
    <text evidence="1">The sequence shown here is derived from an EMBL/GenBank/DDBJ whole genome shotgun (WGS) entry which is preliminary data.</text>
</comment>
<dbReference type="EMBL" id="CM042011">
    <property type="protein sequence ID" value="KAI3766701.1"/>
    <property type="molecule type" value="Genomic_DNA"/>
</dbReference>
<gene>
    <name evidence="1" type="ORF">L2E82_16771</name>
</gene>
<proteinExistence type="predicted"/>
<protein>
    <submittedName>
        <fullName evidence="1">Uncharacterized protein</fullName>
    </submittedName>
</protein>
<reference evidence="1 2" key="2">
    <citation type="journal article" date="2022" name="Mol. Ecol. Resour.">
        <title>The genomes of chicory, endive, great burdock and yacon provide insights into Asteraceae paleo-polyploidization history and plant inulin production.</title>
        <authorList>
            <person name="Fan W."/>
            <person name="Wang S."/>
            <person name="Wang H."/>
            <person name="Wang A."/>
            <person name="Jiang F."/>
            <person name="Liu H."/>
            <person name="Zhao H."/>
            <person name="Xu D."/>
            <person name="Zhang Y."/>
        </authorList>
    </citation>
    <scope>NUCLEOTIDE SEQUENCE [LARGE SCALE GENOMIC DNA]</scope>
    <source>
        <strain evidence="2">cv. Punajuju</strain>
        <tissue evidence="1">Leaves</tissue>
    </source>
</reference>
<reference evidence="2" key="1">
    <citation type="journal article" date="2022" name="Mol. Ecol. Resour.">
        <title>The genomes of chicory, endive, great burdock and yacon provide insights into Asteraceae palaeo-polyploidization history and plant inulin production.</title>
        <authorList>
            <person name="Fan W."/>
            <person name="Wang S."/>
            <person name="Wang H."/>
            <person name="Wang A."/>
            <person name="Jiang F."/>
            <person name="Liu H."/>
            <person name="Zhao H."/>
            <person name="Xu D."/>
            <person name="Zhang Y."/>
        </authorList>
    </citation>
    <scope>NUCLEOTIDE SEQUENCE [LARGE SCALE GENOMIC DNA]</scope>
    <source>
        <strain evidence="2">cv. Punajuju</strain>
    </source>
</reference>